<dbReference type="Pfam" id="PF25275">
    <property type="entry name" value="Golvesin_C"/>
    <property type="match status" value="1"/>
</dbReference>
<dbReference type="AlphaFoldDB" id="A0A432LNP8"/>
<feature type="domain" description="Fibronectin type-III" evidence="1">
    <location>
        <begin position="487"/>
        <end position="579"/>
    </location>
</feature>
<accession>A0A432LNP8</accession>
<name>A0A432LNP8_9BACT</name>
<evidence type="ECO:0000313" key="2">
    <source>
        <dbReference type="EMBL" id="RUL60299.1"/>
    </source>
</evidence>
<organism evidence="2 3">
    <name type="scientific">Prevotella koreensis</name>
    <dbReference type="NCBI Taxonomy" id="2490854"/>
    <lineage>
        <taxon>Bacteria</taxon>
        <taxon>Pseudomonadati</taxon>
        <taxon>Bacteroidota</taxon>
        <taxon>Bacteroidia</taxon>
        <taxon>Bacteroidales</taxon>
        <taxon>Prevotellaceae</taxon>
        <taxon>Prevotella</taxon>
    </lineage>
</organism>
<gene>
    <name evidence="2" type="ORF">EHV08_01980</name>
</gene>
<sequence length="862" mass="96133">MRSNLPSESEAPIGSAKREYRHSNSNWGVEYSGEQWVRNMSKPIRITEGLANRHLSVTPSHGRYYDRGKDRWKWQRPELFCTTEDLFTQTIVIPYLIPMLENAGATVFTSRERDWQRNEVVIDNDDRTKQPQYTETNGHRTWHDAGTTGFASRRREYTNGENPFLEGTVRVARTSNRKNQSLITYKPNIPKEGRYAVYVSYATLPNSIDDAEYIVYHKGRKTVFHVNQKMGGGTWVYLGTFGFEQGCSQRNCVVVTNVSDKNGVVTSDAIRFGGGMGNIQRAGMTSGLPRCLEGSRYNAQWSGAPTSVYNAKEGQDDYTDDINTRSRMTNWLAGGSCYVPGLSGLKVPIELSLAVHSDAGYHNDYSSVFGTLTICTTEYHDGVLNSGISRNHSKNFATSLLHDSQRDLSNKFGSWTARKVYDRNYSESRLPEVPSAILETLSHQSFPDMKYGQDPNFKFVFARSIYKTILRFVANMHNTSYVVQPLAPTNFNIRFIDKNKVRLSWNPVNDPQESSAKPTSYMLYTSLSGGDFDNGQPVRGNSCQMELQPEILYNFRVTAVNKGGESFPTEQLSAVCHEGATRTIMIVNGFHRLSSPAIHETASEQGFDMNADPGVTYGPTAGWCGAQTAFDKSNIGVISSSGLGFSGNELQGKFIAGNDFNYTTTHAEAIMSAGKYNVASCSSTAVENGVVNLDNYYCVDLLLGLEKDDGYSFVPYKTFSKNMQRLLTEYTRSGGRLLVSGSYIASDMTSESERNFLNNVLKVDYNGETPSRNYTNITGMGTSFDIYRTINEDHYAATSPDVLHPVGSAFCALLYGDGRGASIAYDGRDYKSFVMGFPFECIKSHSKRNAVMRGILSFLMKN</sequence>
<evidence type="ECO:0000259" key="1">
    <source>
        <dbReference type="PROSITE" id="PS50853"/>
    </source>
</evidence>
<dbReference type="Proteomes" id="UP000278983">
    <property type="component" value="Unassembled WGS sequence"/>
</dbReference>
<dbReference type="SUPFAM" id="SSF49265">
    <property type="entry name" value="Fibronectin type III"/>
    <property type="match status" value="1"/>
</dbReference>
<dbReference type="PROSITE" id="PS50853">
    <property type="entry name" value="FN3"/>
    <property type="match status" value="1"/>
</dbReference>
<dbReference type="GO" id="GO:0016829">
    <property type="term" value="F:lyase activity"/>
    <property type="evidence" value="ECO:0007669"/>
    <property type="project" value="UniProtKB-KW"/>
</dbReference>
<dbReference type="CDD" id="cd00063">
    <property type="entry name" value="FN3"/>
    <property type="match status" value="1"/>
</dbReference>
<proteinExistence type="predicted"/>
<dbReference type="SMART" id="SM00060">
    <property type="entry name" value="FN3"/>
    <property type="match status" value="1"/>
</dbReference>
<comment type="caution">
    <text evidence="2">The sequence shown here is derived from an EMBL/GenBank/DDBJ whole genome shotgun (WGS) entry which is preliminary data.</text>
</comment>
<keyword evidence="3" id="KW-1185">Reference proteome</keyword>
<evidence type="ECO:0000313" key="3">
    <source>
        <dbReference type="Proteomes" id="UP000278983"/>
    </source>
</evidence>
<dbReference type="Gene3D" id="3.40.630.40">
    <property type="entry name" value="Zn-dependent exopeptidases"/>
    <property type="match status" value="1"/>
</dbReference>
<dbReference type="InterPro" id="IPR036116">
    <property type="entry name" value="FN3_sf"/>
</dbReference>
<dbReference type="InterPro" id="IPR013783">
    <property type="entry name" value="Ig-like_fold"/>
</dbReference>
<keyword evidence="2" id="KW-0456">Lyase</keyword>
<reference evidence="2 3" key="1">
    <citation type="submission" date="2018-12" db="EMBL/GenBank/DDBJ databases">
        <title>Genome sequencing of Prevotella sp. KCOM 3155 (= JS262).</title>
        <authorList>
            <person name="Kook J.-K."/>
            <person name="Park S.-N."/>
            <person name="Lim Y.K."/>
        </authorList>
    </citation>
    <scope>NUCLEOTIDE SEQUENCE [LARGE SCALE GENOMIC DNA]</scope>
    <source>
        <strain evidence="2 3">KCOM 3155</strain>
    </source>
</reference>
<dbReference type="EMBL" id="RYYU01000001">
    <property type="protein sequence ID" value="RUL60299.1"/>
    <property type="molecule type" value="Genomic_DNA"/>
</dbReference>
<dbReference type="Gene3D" id="2.60.40.10">
    <property type="entry name" value="Immunoglobulins"/>
    <property type="match status" value="1"/>
</dbReference>
<dbReference type="OrthoDB" id="719733at2"/>
<dbReference type="InterPro" id="IPR033803">
    <property type="entry name" value="CBD-like_Golvesin-Xly"/>
</dbReference>
<dbReference type="InterPro" id="IPR003961">
    <property type="entry name" value="FN3_dom"/>
</dbReference>
<dbReference type="Pfam" id="PF00041">
    <property type="entry name" value="fn3"/>
    <property type="match status" value="1"/>
</dbReference>
<protein>
    <submittedName>
        <fullName evidence="2">Xanthan lyase</fullName>
    </submittedName>
</protein>